<evidence type="ECO:0000313" key="1">
    <source>
        <dbReference type="EMBL" id="CAK9011594.1"/>
    </source>
</evidence>
<protein>
    <submittedName>
        <fullName evidence="1">Uncharacterized protein</fullName>
    </submittedName>
</protein>
<dbReference type="EMBL" id="CAXAMN010004918">
    <property type="protein sequence ID" value="CAK9011594.1"/>
    <property type="molecule type" value="Genomic_DNA"/>
</dbReference>
<comment type="caution">
    <text evidence="1">The sequence shown here is derived from an EMBL/GenBank/DDBJ whole genome shotgun (WGS) entry which is preliminary data.</text>
</comment>
<reference evidence="1 2" key="1">
    <citation type="submission" date="2024-02" db="EMBL/GenBank/DDBJ databases">
        <authorList>
            <person name="Chen Y."/>
            <person name="Shah S."/>
            <person name="Dougan E. K."/>
            <person name="Thang M."/>
            <person name="Chan C."/>
        </authorList>
    </citation>
    <scope>NUCLEOTIDE SEQUENCE [LARGE SCALE GENOMIC DNA]</scope>
</reference>
<gene>
    <name evidence="1" type="ORF">CCMP2556_LOCUS10527</name>
</gene>
<evidence type="ECO:0000313" key="2">
    <source>
        <dbReference type="Proteomes" id="UP001642484"/>
    </source>
</evidence>
<proteinExistence type="predicted"/>
<sequence length="118" mass="13095">MSGPTIQSIALAATKTGVNASDIKEIASMGNYGRSHNHVAEQMALRFCKSDSITLPEPYWVEAPVLVKNQEGWSVKDKEVGLFLPHEWFSWLEGHEVAAGFSKLASFWSEHPPEDPKL</sequence>
<name>A0ABP0JB31_9DINO</name>
<keyword evidence="2" id="KW-1185">Reference proteome</keyword>
<dbReference type="Proteomes" id="UP001642484">
    <property type="component" value="Unassembled WGS sequence"/>
</dbReference>
<feature type="non-terminal residue" evidence="1">
    <location>
        <position position="118"/>
    </location>
</feature>
<organism evidence="1 2">
    <name type="scientific">Durusdinium trenchii</name>
    <dbReference type="NCBI Taxonomy" id="1381693"/>
    <lineage>
        <taxon>Eukaryota</taxon>
        <taxon>Sar</taxon>
        <taxon>Alveolata</taxon>
        <taxon>Dinophyceae</taxon>
        <taxon>Suessiales</taxon>
        <taxon>Symbiodiniaceae</taxon>
        <taxon>Durusdinium</taxon>
    </lineage>
</organism>
<accession>A0ABP0JB31</accession>